<evidence type="ECO:0000313" key="3">
    <source>
        <dbReference type="Proteomes" id="UP001162483"/>
    </source>
</evidence>
<reference evidence="2" key="1">
    <citation type="submission" date="2023-05" db="EMBL/GenBank/DDBJ databases">
        <authorList>
            <person name="Stuckert A."/>
        </authorList>
    </citation>
    <scope>NUCLEOTIDE SEQUENCE</scope>
</reference>
<protein>
    <submittedName>
        <fullName evidence="2">Uncharacterized protein</fullName>
    </submittedName>
</protein>
<sequence>MGPPGNRGSWGLCVLVHTQTTLKKAYKKYQGHLMGPPTDPRPSGSARVHKWSVRPW</sequence>
<feature type="region of interest" description="Disordered" evidence="1">
    <location>
        <begin position="32"/>
        <end position="56"/>
    </location>
</feature>
<evidence type="ECO:0000313" key="2">
    <source>
        <dbReference type="EMBL" id="CAI9578234.1"/>
    </source>
</evidence>
<dbReference type="Proteomes" id="UP001162483">
    <property type="component" value="Unassembled WGS sequence"/>
</dbReference>
<proteinExistence type="predicted"/>
<accession>A0ABN9E021</accession>
<keyword evidence="3" id="KW-1185">Reference proteome</keyword>
<organism evidence="2 3">
    <name type="scientific">Staurois parvus</name>
    <dbReference type="NCBI Taxonomy" id="386267"/>
    <lineage>
        <taxon>Eukaryota</taxon>
        <taxon>Metazoa</taxon>
        <taxon>Chordata</taxon>
        <taxon>Craniata</taxon>
        <taxon>Vertebrata</taxon>
        <taxon>Euteleostomi</taxon>
        <taxon>Amphibia</taxon>
        <taxon>Batrachia</taxon>
        <taxon>Anura</taxon>
        <taxon>Neobatrachia</taxon>
        <taxon>Ranoidea</taxon>
        <taxon>Ranidae</taxon>
        <taxon>Staurois</taxon>
    </lineage>
</organism>
<feature type="non-terminal residue" evidence="2">
    <location>
        <position position="56"/>
    </location>
</feature>
<dbReference type="EMBL" id="CATNWA010014987">
    <property type="protein sequence ID" value="CAI9578234.1"/>
    <property type="molecule type" value="Genomic_DNA"/>
</dbReference>
<feature type="compositionally biased region" description="Basic residues" evidence="1">
    <location>
        <begin position="47"/>
        <end position="56"/>
    </location>
</feature>
<comment type="caution">
    <text evidence="2">The sequence shown here is derived from an EMBL/GenBank/DDBJ whole genome shotgun (WGS) entry which is preliminary data.</text>
</comment>
<gene>
    <name evidence="2" type="ORF">SPARVUS_LOCUS8899353</name>
</gene>
<name>A0ABN9E021_9NEOB</name>
<evidence type="ECO:0000256" key="1">
    <source>
        <dbReference type="SAM" id="MobiDB-lite"/>
    </source>
</evidence>